<protein>
    <recommendedName>
        <fullName evidence="3">Sucrose phosphatase-like domain-containing protein</fullName>
    </recommendedName>
</protein>
<dbReference type="AlphaFoldDB" id="A0A5D4RFY3"/>
<sequence length="281" mass="31764">MNMFATDLDRTMIYSNRALEDLGCEEDLQLTAAEMKEGQPAAFMTARSLNLLRELAEEALVVPVTTRTYEQYKRVGIFGRDIPVSYEVTSNGAQIHYKGKLLDEWTERVDKRLKEECALQEEMAEFAAGWRFSGTLKKAGDSFFYYILQERISLQEKKKLEEDVRRLGWRISLQGRKLYFMPIPVCKGEAVKFISNREGADILAGAGDSLLDYDFLKVCHHAFVPDHGELSMEMPHGFSCNFSENRGILAGEEILLKAYRLLLGREAAVSGNSAPGRTALL</sequence>
<dbReference type="PIRSF" id="PIRSF030802">
    <property type="entry name" value="UCP030802"/>
    <property type="match status" value="1"/>
</dbReference>
<organism evidence="1 2">
    <name type="scientific">Bacillus infantis</name>
    <dbReference type="NCBI Taxonomy" id="324767"/>
    <lineage>
        <taxon>Bacteria</taxon>
        <taxon>Bacillati</taxon>
        <taxon>Bacillota</taxon>
        <taxon>Bacilli</taxon>
        <taxon>Bacillales</taxon>
        <taxon>Bacillaceae</taxon>
        <taxon>Bacillus</taxon>
    </lineage>
</organism>
<reference evidence="1 2" key="1">
    <citation type="submission" date="2019-08" db="EMBL/GenBank/DDBJ databases">
        <title>Bacillus genomes from the desert of Cuatro Cienegas, Coahuila.</title>
        <authorList>
            <person name="Olmedo-Alvarez G."/>
        </authorList>
    </citation>
    <scope>NUCLEOTIDE SEQUENCE [LARGE SCALE GENOMIC DNA]</scope>
    <source>
        <strain evidence="1 2">CH446_14T</strain>
    </source>
</reference>
<proteinExistence type="predicted"/>
<dbReference type="InterPro" id="IPR024197">
    <property type="entry name" value="TPP-like"/>
</dbReference>
<evidence type="ECO:0000313" key="1">
    <source>
        <dbReference type="EMBL" id="TYS49201.1"/>
    </source>
</evidence>
<name>A0A5D4RFY3_9BACI</name>
<dbReference type="InterPro" id="IPR036412">
    <property type="entry name" value="HAD-like_sf"/>
</dbReference>
<accession>A0A5D4RFY3</accession>
<dbReference type="EMBL" id="VTER01000004">
    <property type="protein sequence ID" value="TYS49201.1"/>
    <property type="molecule type" value="Genomic_DNA"/>
</dbReference>
<evidence type="ECO:0000313" key="2">
    <source>
        <dbReference type="Proteomes" id="UP000322139"/>
    </source>
</evidence>
<dbReference type="SUPFAM" id="SSF56784">
    <property type="entry name" value="HAD-like"/>
    <property type="match status" value="1"/>
</dbReference>
<dbReference type="Proteomes" id="UP000322139">
    <property type="component" value="Unassembled WGS sequence"/>
</dbReference>
<dbReference type="Gene3D" id="3.40.50.1000">
    <property type="entry name" value="HAD superfamily/HAD-like"/>
    <property type="match status" value="1"/>
</dbReference>
<dbReference type="InterPro" id="IPR023214">
    <property type="entry name" value="HAD_sf"/>
</dbReference>
<comment type="caution">
    <text evidence="1">The sequence shown here is derived from an EMBL/GenBank/DDBJ whole genome shotgun (WGS) entry which is preliminary data.</text>
</comment>
<gene>
    <name evidence="1" type="ORF">FZD51_08230</name>
</gene>
<evidence type="ECO:0008006" key="3">
    <source>
        <dbReference type="Google" id="ProtNLM"/>
    </source>
</evidence>
<dbReference type="RefSeq" id="WP_148974348.1">
    <property type="nucleotide sequence ID" value="NZ_JBNIKU010000001.1"/>
</dbReference>